<dbReference type="RefSeq" id="WP_214791011.1">
    <property type="nucleotide sequence ID" value="NZ_JANIEL010000099.1"/>
</dbReference>
<evidence type="ECO:0000256" key="1">
    <source>
        <dbReference type="SAM" id="Phobius"/>
    </source>
</evidence>
<proteinExistence type="predicted"/>
<dbReference type="Proteomes" id="UP001596439">
    <property type="component" value="Unassembled WGS sequence"/>
</dbReference>
<gene>
    <name evidence="3" type="ORF">ACFQO8_13870</name>
</gene>
<keyword evidence="1" id="KW-0812">Transmembrane</keyword>
<feature type="domain" description="DUF58" evidence="2">
    <location>
        <begin position="199"/>
        <end position="239"/>
    </location>
</feature>
<evidence type="ECO:0000313" key="4">
    <source>
        <dbReference type="Proteomes" id="UP001596439"/>
    </source>
</evidence>
<name>A0ABW2PUZ4_9BACL</name>
<dbReference type="Pfam" id="PF01882">
    <property type="entry name" value="DUF58"/>
    <property type="match status" value="1"/>
</dbReference>
<evidence type="ECO:0000259" key="2">
    <source>
        <dbReference type="Pfam" id="PF01882"/>
    </source>
</evidence>
<dbReference type="InterPro" id="IPR002881">
    <property type="entry name" value="DUF58"/>
</dbReference>
<dbReference type="PANTHER" id="PTHR34351:SF2">
    <property type="entry name" value="DUF58 DOMAIN-CONTAINING PROTEIN"/>
    <property type="match status" value="1"/>
</dbReference>
<evidence type="ECO:0000313" key="3">
    <source>
        <dbReference type="EMBL" id="MFC7391223.1"/>
    </source>
</evidence>
<protein>
    <submittedName>
        <fullName evidence="3">DUF58 domain-containing protein</fullName>
    </submittedName>
</protein>
<keyword evidence="1" id="KW-1133">Transmembrane helix</keyword>
<dbReference type="PANTHER" id="PTHR34351">
    <property type="entry name" value="SLR1927 PROTEIN-RELATED"/>
    <property type="match status" value="1"/>
</dbReference>
<accession>A0ABW2PUZ4</accession>
<keyword evidence="1" id="KW-0472">Membrane</keyword>
<feature type="transmembrane region" description="Helical" evidence="1">
    <location>
        <begin position="31"/>
        <end position="54"/>
    </location>
</feature>
<organism evidence="3 4">
    <name type="scientific">Exiguobacterium aestuarii</name>
    <dbReference type="NCBI Taxonomy" id="273527"/>
    <lineage>
        <taxon>Bacteria</taxon>
        <taxon>Bacillati</taxon>
        <taxon>Bacillota</taxon>
        <taxon>Bacilli</taxon>
        <taxon>Bacillales</taxon>
        <taxon>Bacillales Family XII. Incertae Sedis</taxon>
        <taxon>Exiguobacterium</taxon>
    </lineage>
</organism>
<keyword evidence="4" id="KW-1185">Reference proteome</keyword>
<reference evidence="4" key="1">
    <citation type="journal article" date="2019" name="Int. J. Syst. Evol. Microbiol.">
        <title>The Global Catalogue of Microorganisms (GCM) 10K type strain sequencing project: providing services to taxonomists for standard genome sequencing and annotation.</title>
        <authorList>
            <consortium name="The Broad Institute Genomics Platform"/>
            <consortium name="The Broad Institute Genome Sequencing Center for Infectious Disease"/>
            <person name="Wu L."/>
            <person name="Ma J."/>
        </authorList>
    </citation>
    <scope>NUCLEOTIDE SEQUENCE [LARGE SCALE GENOMIC DNA]</scope>
    <source>
        <strain evidence="4">CCUG 55590</strain>
    </source>
</reference>
<comment type="caution">
    <text evidence="3">The sequence shown here is derived from an EMBL/GenBank/DDBJ whole genome shotgun (WGS) entry which is preliminary data.</text>
</comment>
<sequence>MKNWMKLFVVWAAAFGLYAFARIEGSIVASTLWWSFAVLTVYWTLFMIYPVTAANVSRRVTTKRLVSGQAMDVELRIERKYPFLIGMVTLEERLPQRLIDEDKTIIVPVDRFFRRAEVVHYEVDAIKRGIHVFDRTILHVRDVFGLFDRKRTLRLETVVEVSPAELPFDLPRDEHVGGRGEQYRQMRTYTEVANTTSGVREYAAGDRIGRIDWKASARRGNLMTKTFDQEQEKKLSLVFVPAVSAGYEEAFERSLSLLVGAIRQLERKNLPFELYVIEEQVRLFHLPDQSADVGHYLLTATPEAEGRLVERVKRNLPQQNGDLILISPFETSSIRELMHETQGSYHLYTAVSEVTG</sequence>
<dbReference type="EMBL" id="JBHTCE010000004">
    <property type="protein sequence ID" value="MFC7391223.1"/>
    <property type="molecule type" value="Genomic_DNA"/>
</dbReference>